<dbReference type="RefSeq" id="WP_104522834.1">
    <property type="nucleotide sequence ID" value="NZ_NHRY01000271.1"/>
</dbReference>
<evidence type="ECO:0000313" key="3">
    <source>
        <dbReference type="EMBL" id="PPQ26281.1"/>
    </source>
</evidence>
<dbReference type="GO" id="GO:0016787">
    <property type="term" value="F:hydrolase activity"/>
    <property type="evidence" value="ECO:0007669"/>
    <property type="project" value="InterPro"/>
</dbReference>
<reference evidence="3 4" key="1">
    <citation type="journal article" date="2018" name="Arch. Microbiol.">
        <title>New insights into the metabolic potential of the phototrophic purple bacterium Rhodopila globiformis DSM 161(T) from its draft genome sequence and evidence for a vanadium-dependent nitrogenase.</title>
        <authorList>
            <person name="Imhoff J.F."/>
            <person name="Rahn T."/>
            <person name="Kunzel S."/>
            <person name="Neulinger S.C."/>
        </authorList>
    </citation>
    <scope>NUCLEOTIDE SEQUENCE [LARGE SCALE GENOMIC DNA]</scope>
    <source>
        <strain evidence="3 4">DSM 161</strain>
    </source>
</reference>
<dbReference type="InterPro" id="IPR032466">
    <property type="entry name" value="Metal_Hydrolase"/>
</dbReference>
<evidence type="ECO:0000313" key="4">
    <source>
        <dbReference type="Proteomes" id="UP000239724"/>
    </source>
</evidence>
<dbReference type="InterPro" id="IPR006680">
    <property type="entry name" value="Amidohydro-rel"/>
</dbReference>
<comment type="caution">
    <text evidence="3">The sequence shown here is derived from an EMBL/GenBank/DDBJ whole genome shotgun (WGS) entry which is preliminary data.</text>
</comment>
<dbReference type="EMBL" id="NHRY01000271">
    <property type="protein sequence ID" value="PPQ26281.1"/>
    <property type="molecule type" value="Genomic_DNA"/>
</dbReference>
<dbReference type="PANTHER" id="PTHR43569">
    <property type="entry name" value="AMIDOHYDROLASE"/>
    <property type="match status" value="1"/>
</dbReference>
<protein>
    <recommendedName>
        <fullName evidence="2">Amidohydrolase-related domain-containing protein</fullName>
    </recommendedName>
</protein>
<gene>
    <name evidence="3" type="ORF">CCS01_30455</name>
</gene>
<feature type="domain" description="Amidohydrolase-related" evidence="2">
    <location>
        <begin position="4"/>
        <end position="230"/>
    </location>
</feature>
<dbReference type="OrthoDB" id="7183088at2"/>
<evidence type="ECO:0000259" key="2">
    <source>
        <dbReference type="Pfam" id="PF04909"/>
    </source>
</evidence>
<comment type="similarity">
    <text evidence="1">Belongs to the metallo-dependent hydrolases superfamily.</text>
</comment>
<dbReference type="Gene3D" id="3.20.20.140">
    <property type="entry name" value="Metal-dependent hydrolases"/>
    <property type="match status" value="1"/>
</dbReference>
<keyword evidence="4" id="KW-1185">Reference proteome</keyword>
<organism evidence="3 4">
    <name type="scientific">Rhodopila globiformis</name>
    <name type="common">Rhodopseudomonas globiformis</name>
    <dbReference type="NCBI Taxonomy" id="1071"/>
    <lineage>
        <taxon>Bacteria</taxon>
        <taxon>Pseudomonadati</taxon>
        <taxon>Pseudomonadota</taxon>
        <taxon>Alphaproteobacteria</taxon>
        <taxon>Acetobacterales</taxon>
        <taxon>Acetobacteraceae</taxon>
        <taxon>Rhodopila</taxon>
    </lineage>
</organism>
<sequence>MQIVDAQIHLWGTGLPSNNAHRQVTAFTAAEAIALMDEGGVDAAVIHPPGWDPGSTGLAFAAVRDYPNRFAIMGALPLDRPDSRGQIATWRRQPGMLGLRYSFLHGPARQWLADGTLDWLWAEAEKAGVPVALLATDSLPDIGRIAGRHPGLRLTIDHLGGRGGFETRKDADAMTHMPALLALAKFPNVAVKATGAPGYSSEAYPFRTMHPWLRRIFDALGPQRMFWGTDITKMPCSWRQCVTMFTEELPWLIEADRRLVMGDALCAWWGWDRSGPMNKEAKQ</sequence>
<dbReference type="AlphaFoldDB" id="A0A2S6MV87"/>
<dbReference type="Pfam" id="PF04909">
    <property type="entry name" value="Amidohydro_2"/>
    <property type="match status" value="1"/>
</dbReference>
<proteinExistence type="inferred from homology"/>
<evidence type="ECO:0000256" key="1">
    <source>
        <dbReference type="ARBA" id="ARBA00038310"/>
    </source>
</evidence>
<accession>A0A2S6MV87</accession>
<dbReference type="PANTHER" id="PTHR43569:SF2">
    <property type="entry name" value="AMIDOHYDROLASE-RELATED DOMAIN-CONTAINING PROTEIN"/>
    <property type="match status" value="1"/>
</dbReference>
<dbReference type="SUPFAM" id="SSF51556">
    <property type="entry name" value="Metallo-dependent hydrolases"/>
    <property type="match status" value="1"/>
</dbReference>
<dbReference type="Proteomes" id="UP000239724">
    <property type="component" value="Unassembled WGS sequence"/>
</dbReference>
<name>A0A2S6MV87_RHOGL</name>
<dbReference type="InterPro" id="IPR052350">
    <property type="entry name" value="Metallo-dep_Lactonases"/>
</dbReference>